<dbReference type="RefSeq" id="WP_203960798.1">
    <property type="nucleotide sequence ID" value="NZ_AP023355.1"/>
</dbReference>
<dbReference type="EMBL" id="AP023355">
    <property type="protein sequence ID" value="BCJ34009.1"/>
    <property type="molecule type" value="Genomic_DNA"/>
</dbReference>
<dbReference type="SMART" id="SM00331">
    <property type="entry name" value="PP2C_SIG"/>
    <property type="match status" value="1"/>
</dbReference>
<evidence type="ECO:0000313" key="3">
    <source>
        <dbReference type="EMBL" id="BCJ34009.1"/>
    </source>
</evidence>
<sequence length="392" mass="41998">MSTTDRTSQILTALRSGQGTELPALLTAAAKTHYPLSGVDILIVDYNMSAMVAAQGAAAPVPIDGTPEGRVFASQRTAQVESGDQTHRLICALTARGQRLGVLVVTFTDEPDEDVAGEWEIIAQHVAHEIVVVENITDRFRRTRRRRRLTLAAEIQWDTLPARSVATPDFAFAGQLEPAYEVCGDTFDWSTDPEGLTAAVINGYNQGTSAAVLTNFVVAALRNARRSGDDIAAQAALASDLLYTQHQGGQYVDALLLRYDTVTGRLTAVSTGSAQMIRLRGTAIATLDLPTQPALGLEEETDYTASAVPVKPGDRILVVSDGVYDAPNSANLQYRLTALGQVLRRTRLQPAGEAVRTIIRDVLDYRGSPLDDDAVVACLDLLPADSRTPSGG</sequence>
<dbReference type="PANTHER" id="PTHR43156:SF2">
    <property type="entry name" value="STAGE II SPORULATION PROTEIN E"/>
    <property type="match status" value="1"/>
</dbReference>
<evidence type="ECO:0000313" key="4">
    <source>
        <dbReference type="Proteomes" id="UP000611640"/>
    </source>
</evidence>
<name>A0A7R7HWI2_9ACTN</name>
<dbReference type="InterPro" id="IPR052016">
    <property type="entry name" value="Bact_Sigma-Reg"/>
</dbReference>
<dbReference type="PANTHER" id="PTHR43156">
    <property type="entry name" value="STAGE II SPORULATION PROTEIN E-RELATED"/>
    <property type="match status" value="1"/>
</dbReference>
<dbReference type="Gene3D" id="3.60.40.10">
    <property type="entry name" value="PPM-type phosphatase domain"/>
    <property type="match status" value="1"/>
</dbReference>
<evidence type="ECO:0000259" key="2">
    <source>
        <dbReference type="SMART" id="SM00331"/>
    </source>
</evidence>
<dbReference type="InterPro" id="IPR001932">
    <property type="entry name" value="PPM-type_phosphatase-like_dom"/>
</dbReference>
<dbReference type="KEGG" id="atl:Athai_15120"/>
<accession>A0A7R7HWI2</accession>
<proteinExistence type="predicted"/>
<reference evidence="3 4" key="1">
    <citation type="submission" date="2020-08" db="EMBL/GenBank/DDBJ databases">
        <title>Whole genome shotgun sequence of Actinocatenispora thailandica NBRC 105041.</title>
        <authorList>
            <person name="Komaki H."/>
            <person name="Tamura T."/>
        </authorList>
    </citation>
    <scope>NUCLEOTIDE SEQUENCE [LARGE SCALE GENOMIC DNA]</scope>
    <source>
        <strain evidence="3 4">NBRC 105041</strain>
    </source>
</reference>
<keyword evidence="4" id="KW-1185">Reference proteome</keyword>
<feature type="domain" description="PPM-type phosphatase" evidence="2">
    <location>
        <begin position="167"/>
        <end position="381"/>
    </location>
</feature>
<dbReference type="GO" id="GO:0016791">
    <property type="term" value="F:phosphatase activity"/>
    <property type="evidence" value="ECO:0007669"/>
    <property type="project" value="TreeGrafter"/>
</dbReference>
<dbReference type="Pfam" id="PF07228">
    <property type="entry name" value="SpoIIE"/>
    <property type="match status" value="1"/>
</dbReference>
<organism evidence="3 4">
    <name type="scientific">Actinocatenispora thailandica</name>
    <dbReference type="NCBI Taxonomy" id="227318"/>
    <lineage>
        <taxon>Bacteria</taxon>
        <taxon>Bacillati</taxon>
        <taxon>Actinomycetota</taxon>
        <taxon>Actinomycetes</taxon>
        <taxon>Micromonosporales</taxon>
        <taxon>Micromonosporaceae</taxon>
        <taxon>Actinocatenispora</taxon>
    </lineage>
</organism>
<dbReference type="AlphaFoldDB" id="A0A7R7HWI2"/>
<keyword evidence="1" id="KW-0378">Hydrolase</keyword>
<gene>
    <name evidence="3" type="ORF">Athai_15120</name>
</gene>
<protein>
    <submittedName>
        <fullName evidence="3">Phosphatase</fullName>
    </submittedName>
</protein>
<dbReference type="InterPro" id="IPR036457">
    <property type="entry name" value="PPM-type-like_dom_sf"/>
</dbReference>
<dbReference type="Proteomes" id="UP000611640">
    <property type="component" value="Chromosome"/>
</dbReference>
<evidence type="ECO:0000256" key="1">
    <source>
        <dbReference type="ARBA" id="ARBA00022801"/>
    </source>
</evidence>
<dbReference type="SUPFAM" id="SSF81606">
    <property type="entry name" value="PP2C-like"/>
    <property type="match status" value="1"/>
</dbReference>